<evidence type="ECO:0000313" key="4">
    <source>
        <dbReference type="Proteomes" id="UP000282106"/>
    </source>
</evidence>
<dbReference type="Pfam" id="PF22785">
    <property type="entry name" value="Tc-R-P"/>
    <property type="match status" value="1"/>
</dbReference>
<evidence type="ECO:0000259" key="2">
    <source>
        <dbReference type="PROSITE" id="PS50056"/>
    </source>
</evidence>
<dbReference type="AlphaFoldDB" id="A0A3N0V7M9"/>
<dbReference type="PANTHER" id="PTHR31126:SF72">
    <property type="entry name" value="DUAL SPECIFICITY PROTEIN PHOSPHATASE TPBA"/>
    <property type="match status" value="1"/>
</dbReference>
<gene>
    <name evidence="3" type="ORF">ED208_13445</name>
</gene>
<protein>
    <submittedName>
        <fullName evidence="3">Protein tyrosine phosphatase</fullName>
    </submittedName>
</protein>
<organism evidence="3 4">
    <name type="scientific">Stagnimonas aquatica</name>
    <dbReference type="NCBI Taxonomy" id="2689987"/>
    <lineage>
        <taxon>Bacteria</taxon>
        <taxon>Pseudomonadati</taxon>
        <taxon>Pseudomonadota</taxon>
        <taxon>Gammaproteobacteria</taxon>
        <taxon>Nevskiales</taxon>
        <taxon>Nevskiaceae</taxon>
        <taxon>Stagnimonas</taxon>
    </lineage>
</organism>
<dbReference type="GO" id="GO:0016791">
    <property type="term" value="F:phosphatase activity"/>
    <property type="evidence" value="ECO:0007669"/>
    <property type="project" value="TreeGrafter"/>
</dbReference>
<reference evidence="3 4" key="1">
    <citation type="submission" date="2018-10" db="EMBL/GenBank/DDBJ databases">
        <authorList>
            <person name="Chen W.-M."/>
        </authorList>
    </citation>
    <scope>NUCLEOTIDE SEQUENCE [LARGE SCALE GENOMIC DNA]</scope>
    <source>
        <strain evidence="3 4">THS-13</strain>
    </source>
</reference>
<accession>A0A3N0V7M9</accession>
<dbReference type="Proteomes" id="UP000282106">
    <property type="component" value="Unassembled WGS sequence"/>
</dbReference>
<evidence type="ECO:0000256" key="1">
    <source>
        <dbReference type="ARBA" id="ARBA00009580"/>
    </source>
</evidence>
<dbReference type="EMBL" id="RJVO01000006">
    <property type="protein sequence ID" value="ROH88810.1"/>
    <property type="molecule type" value="Genomic_DNA"/>
</dbReference>
<dbReference type="InParanoid" id="A0A3N0V7M9"/>
<dbReference type="PANTHER" id="PTHR31126">
    <property type="entry name" value="TYROSINE-PROTEIN PHOSPHATASE"/>
    <property type="match status" value="1"/>
</dbReference>
<keyword evidence="4" id="KW-1185">Reference proteome</keyword>
<evidence type="ECO:0000313" key="3">
    <source>
        <dbReference type="EMBL" id="ROH88810.1"/>
    </source>
</evidence>
<comment type="similarity">
    <text evidence="1">Belongs to the protein-tyrosine phosphatase family.</text>
</comment>
<proteinExistence type="inferred from homology"/>
<comment type="caution">
    <text evidence="3">The sequence shown here is derived from an EMBL/GenBank/DDBJ whole genome shotgun (WGS) entry which is preliminary data.</text>
</comment>
<sequence>MSDLPIKLPELPPPAPKLSFWRRVYVWLNAIFYDHAFFRVFYNLRKQVVPGLYRSAHPMPYQLRAAARAGVKTVLNLRGSEAHIGSNVLEWEACEQAGLKLLHFPMRSRDAPTREEILGLDALFVSQPQPILIHCKSGADRAGLASALYLLLRENAPLEVALKQMEFWQHGHVRQAKTGVLDHFFEVYRDYHAAHGTPFREWVETVYDRDAVNASFHASWWANQVVDKILRRE</sequence>
<dbReference type="InterPro" id="IPR029021">
    <property type="entry name" value="Prot-tyrosine_phosphatase-like"/>
</dbReference>
<name>A0A3N0V7M9_9GAMM</name>
<dbReference type="Gene3D" id="3.90.190.10">
    <property type="entry name" value="Protein tyrosine phosphatase superfamily"/>
    <property type="match status" value="1"/>
</dbReference>
<dbReference type="SUPFAM" id="SSF52799">
    <property type="entry name" value="(Phosphotyrosine protein) phosphatases II"/>
    <property type="match status" value="1"/>
</dbReference>
<feature type="domain" description="Tyrosine specific protein phosphatases" evidence="2">
    <location>
        <begin position="130"/>
        <end position="180"/>
    </location>
</feature>
<dbReference type="PROSITE" id="PS50056">
    <property type="entry name" value="TYR_PHOSPHATASE_2"/>
    <property type="match status" value="1"/>
</dbReference>
<dbReference type="InterPro" id="IPR000387">
    <property type="entry name" value="Tyr_Pase_dom"/>
</dbReference>